<dbReference type="AlphaFoldDB" id="A0A5J4K930"/>
<evidence type="ECO:0000313" key="5">
    <source>
        <dbReference type="Proteomes" id="UP000334820"/>
    </source>
</evidence>
<gene>
    <name evidence="4" type="ORF">KTAU_37440</name>
</gene>
<evidence type="ECO:0000313" key="4">
    <source>
        <dbReference type="EMBL" id="GER85108.1"/>
    </source>
</evidence>
<feature type="compositionally biased region" description="Polar residues" evidence="1">
    <location>
        <begin position="277"/>
        <end position="288"/>
    </location>
</feature>
<feature type="transmembrane region" description="Helical" evidence="2">
    <location>
        <begin position="177"/>
        <end position="196"/>
    </location>
</feature>
<keyword evidence="2" id="KW-0472">Membrane</keyword>
<feature type="transmembrane region" description="Helical" evidence="2">
    <location>
        <begin position="235"/>
        <end position="252"/>
    </location>
</feature>
<feature type="domain" description="Phosphatidic acid phosphatase type 2/haloperoxidase" evidence="3">
    <location>
        <begin position="130"/>
        <end position="246"/>
    </location>
</feature>
<dbReference type="CDD" id="cd03392">
    <property type="entry name" value="PAP2_like_2"/>
    <property type="match status" value="1"/>
</dbReference>
<feature type="transmembrane region" description="Helical" evidence="2">
    <location>
        <begin position="203"/>
        <end position="223"/>
    </location>
</feature>
<dbReference type="SMART" id="SM00014">
    <property type="entry name" value="acidPPc"/>
    <property type="match status" value="1"/>
</dbReference>
<name>A0A5J4K930_9CHLR</name>
<feature type="region of interest" description="Disordered" evidence="1">
    <location>
        <begin position="266"/>
        <end position="288"/>
    </location>
</feature>
<evidence type="ECO:0000256" key="2">
    <source>
        <dbReference type="SAM" id="Phobius"/>
    </source>
</evidence>
<comment type="caution">
    <text evidence="4">The sequence shown here is derived from an EMBL/GenBank/DDBJ whole genome shotgun (WGS) entry which is preliminary data.</text>
</comment>
<feature type="transmembrane region" description="Helical" evidence="2">
    <location>
        <begin position="50"/>
        <end position="69"/>
    </location>
</feature>
<dbReference type="InterPro" id="IPR000326">
    <property type="entry name" value="PAP2/HPO"/>
</dbReference>
<protein>
    <recommendedName>
        <fullName evidence="3">Phosphatidic acid phosphatase type 2/haloperoxidase domain-containing protein</fullName>
    </recommendedName>
</protein>
<keyword evidence="2" id="KW-0812">Transmembrane</keyword>
<dbReference type="EMBL" id="BKZV01000006">
    <property type="protein sequence ID" value="GER85108.1"/>
    <property type="molecule type" value="Genomic_DNA"/>
</dbReference>
<dbReference type="InterPro" id="IPR036938">
    <property type="entry name" value="PAP2/HPO_sf"/>
</dbReference>
<sequence>MAERPSWTRQQGEVRQAIKRSKKENPVQEMQREIQREQLPWYRALHRGQLLLALYALLLGLFALLAWWVHVHPVLTIDVAITREFQEEQSPWLRTLMLAISFIGSVPLLAAGLVLATAILLWLGRLRLEALILLGNCLSSELLNHTVKLLVARPRPSPTLVEVWQAARGASFPSGHVMAYVAYWGLLFSYGLILFQGRSWWRILLLLLSGFFIVMVGPSRIYLGDHWASDVLGGYLLGGVWLSLWLLLYLRLRGRGLLAPVTLREKPVSPEEREESGSSASWSGRDQS</sequence>
<keyword evidence="5" id="KW-1185">Reference proteome</keyword>
<dbReference type="PANTHER" id="PTHR14969">
    <property type="entry name" value="SPHINGOSINE-1-PHOSPHATE PHOSPHOHYDROLASE"/>
    <property type="match status" value="1"/>
</dbReference>
<proteinExistence type="predicted"/>
<evidence type="ECO:0000259" key="3">
    <source>
        <dbReference type="SMART" id="SM00014"/>
    </source>
</evidence>
<feature type="transmembrane region" description="Helical" evidence="2">
    <location>
        <begin position="96"/>
        <end position="123"/>
    </location>
</feature>
<dbReference type="Proteomes" id="UP000334820">
    <property type="component" value="Unassembled WGS sequence"/>
</dbReference>
<dbReference type="SUPFAM" id="SSF48317">
    <property type="entry name" value="Acid phosphatase/Vanadium-dependent haloperoxidase"/>
    <property type="match status" value="1"/>
</dbReference>
<organism evidence="4 5">
    <name type="scientific">Thermogemmatispora aurantia</name>
    <dbReference type="NCBI Taxonomy" id="2045279"/>
    <lineage>
        <taxon>Bacteria</taxon>
        <taxon>Bacillati</taxon>
        <taxon>Chloroflexota</taxon>
        <taxon>Ktedonobacteria</taxon>
        <taxon>Thermogemmatisporales</taxon>
        <taxon>Thermogemmatisporaceae</taxon>
        <taxon>Thermogemmatispora</taxon>
    </lineage>
</organism>
<reference evidence="4 5" key="1">
    <citation type="journal article" date="2019" name="Int. J. Syst. Evol. Microbiol.">
        <title>Thermogemmatispora aurantia sp. nov. and Thermogemmatispora argillosa sp. nov., within the class Ktedonobacteria, and emended description of the genus Thermogemmatispora.</title>
        <authorList>
            <person name="Zheng Y."/>
            <person name="Wang C.M."/>
            <person name="Sakai Y."/>
            <person name="Abe K."/>
            <person name="Yokota A."/>
            <person name="Yabe S."/>
        </authorList>
    </citation>
    <scope>NUCLEOTIDE SEQUENCE [LARGE SCALE GENOMIC DNA]</scope>
    <source>
        <strain evidence="4 5">A1-2</strain>
    </source>
</reference>
<feature type="region of interest" description="Disordered" evidence="1">
    <location>
        <begin position="1"/>
        <end position="29"/>
    </location>
</feature>
<keyword evidence="2" id="KW-1133">Transmembrane helix</keyword>
<dbReference type="PANTHER" id="PTHR14969:SF13">
    <property type="entry name" value="AT30094P"/>
    <property type="match status" value="1"/>
</dbReference>
<dbReference type="Pfam" id="PF01569">
    <property type="entry name" value="PAP2"/>
    <property type="match status" value="1"/>
</dbReference>
<feature type="transmembrane region" description="Helical" evidence="2">
    <location>
        <begin position="130"/>
        <end position="151"/>
    </location>
</feature>
<evidence type="ECO:0000256" key="1">
    <source>
        <dbReference type="SAM" id="MobiDB-lite"/>
    </source>
</evidence>
<dbReference type="Gene3D" id="1.20.144.10">
    <property type="entry name" value="Phosphatidic acid phosphatase type 2/haloperoxidase"/>
    <property type="match status" value="2"/>
</dbReference>
<accession>A0A5J4K930</accession>